<dbReference type="AlphaFoldDB" id="A0A364XZ31"/>
<dbReference type="InterPro" id="IPR006710">
    <property type="entry name" value="Glyco_hydro_43"/>
</dbReference>
<organism evidence="7 8">
    <name type="scientific">Pseudochryseolinea flava</name>
    <dbReference type="NCBI Taxonomy" id="2059302"/>
    <lineage>
        <taxon>Bacteria</taxon>
        <taxon>Pseudomonadati</taxon>
        <taxon>Bacteroidota</taxon>
        <taxon>Cytophagia</taxon>
        <taxon>Cytophagales</taxon>
        <taxon>Fulvivirgaceae</taxon>
        <taxon>Pseudochryseolinea</taxon>
    </lineage>
</organism>
<dbReference type="OrthoDB" id="9763933at2"/>
<feature type="chain" id="PRO_5016793169" description="Ricin B lectin domain-containing protein" evidence="5">
    <location>
        <begin position="27"/>
        <end position="737"/>
    </location>
</feature>
<evidence type="ECO:0000256" key="1">
    <source>
        <dbReference type="ARBA" id="ARBA00009865"/>
    </source>
</evidence>
<dbReference type="EMBL" id="QMFY01000012">
    <property type="protein sequence ID" value="RAV99249.1"/>
    <property type="molecule type" value="Genomic_DNA"/>
</dbReference>
<dbReference type="InterPro" id="IPR035992">
    <property type="entry name" value="Ricin_B-like_lectins"/>
</dbReference>
<evidence type="ECO:0000256" key="5">
    <source>
        <dbReference type="SAM" id="SignalP"/>
    </source>
</evidence>
<reference evidence="7 8" key="1">
    <citation type="submission" date="2018-06" db="EMBL/GenBank/DDBJ databases">
        <title>Chryseolinea flavus sp. nov., a member of the phylum Bacteroidetes isolated from soil.</title>
        <authorList>
            <person name="Li Y."/>
            <person name="Wang J."/>
        </authorList>
    </citation>
    <scope>NUCLEOTIDE SEQUENCE [LARGE SCALE GENOMIC DNA]</scope>
    <source>
        <strain evidence="7 8">SDU1-6</strain>
    </source>
</reference>
<sequence>MKTLSIIRSTIGILCLLVCMHVQTNAQTFSNPVADLADPFVVYHNGFYYLTGTTGGNVGLKKAATLQGLKSAPLQVVFTPQQGGPCCNYWAPELHRLDNKWYIYYTAAESSSLSGQRTFVIENSAADPLTGTWTNRGRIFDSNADFWAIDGTVLSLNNINYFIWSGVAAPQDGDKPQRIYIARMSNAWTLVPGRTLLTSPSLPWENNGAVNEGPEILKKNGKVFMVYSANGCWTPDYKLGMLSMNDNANPMVASSWTKHPSAVFERNDAVQAFGPGHHGFFKSPNGVDDWFMYHATTVGAGACDNTRTDRAQKITWNADGTPNFGVPIKTGLVLQAPAGESSLATGTPIANGIYRMISKASGKVVDVAGCSPDLGANVHQWSWLGGDCQKWHFQATGDGYYTITSLQGGLAMEVVGGSQNNGANVAQWAPNGATCQQWKVEPTSNGYYRIIARHSGKVLDLSGGNVADGTNIQQWEWLGGDPQQWQLELQAQQPITAGVYRIVSKVSDKVLDVSGCSTADGANVHQWMWLGGNCQRWSVESTGDGYFRLVAQHSGKVLDVAGCSTTAGANIHQWPWLGGDCQRFAIEPVSNGYYRIVAKHSGLVVDVDNCSTANGANIKQWTWWGGDCQLWRFDRVNNNAREAAAVEEIETEAELSLFPNPVTAAKDLLKIRKYFNRAGEVKIEILDVNSKTVLQKSVAVARGVQEVLIAMKDIAPGLYVVSITEGNSVISKRVVVE</sequence>
<dbReference type="Proteomes" id="UP000251889">
    <property type="component" value="Unassembled WGS sequence"/>
</dbReference>
<dbReference type="InterPro" id="IPR023296">
    <property type="entry name" value="Glyco_hydro_beta-prop_sf"/>
</dbReference>
<dbReference type="CDD" id="cd18820">
    <property type="entry name" value="GH43_LbAraf43-like"/>
    <property type="match status" value="1"/>
</dbReference>
<evidence type="ECO:0000256" key="2">
    <source>
        <dbReference type="ARBA" id="ARBA00022729"/>
    </source>
</evidence>
<protein>
    <recommendedName>
        <fullName evidence="6">Ricin B lectin domain-containing protein</fullName>
    </recommendedName>
</protein>
<feature type="domain" description="Ricin B lectin" evidence="6">
    <location>
        <begin position="351"/>
        <end position="488"/>
    </location>
</feature>
<dbReference type="PROSITE" id="PS50231">
    <property type="entry name" value="RICIN_B_LECTIN"/>
    <property type="match status" value="2"/>
</dbReference>
<dbReference type="Gene3D" id="2.115.10.20">
    <property type="entry name" value="Glycosyl hydrolase domain, family 43"/>
    <property type="match status" value="1"/>
</dbReference>
<evidence type="ECO:0000313" key="7">
    <source>
        <dbReference type="EMBL" id="RAV99249.1"/>
    </source>
</evidence>
<dbReference type="InterPro" id="IPR026444">
    <property type="entry name" value="Secre_tail"/>
</dbReference>
<proteinExistence type="inferred from homology"/>
<dbReference type="InterPro" id="IPR000772">
    <property type="entry name" value="Ricin_B_lectin"/>
</dbReference>
<keyword evidence="3" id="KW-0378">Hydrolase</keyword>
<dbReference type="SUPFAM" id="SSF50370">
    <property type="entry name" value="Ricin B-like lectins"/>
    <property type="match status" value="2"/>
</dbReference>
<evidence type="ECO:0000256" key="3">
    <source>
        <dbReference type="ARBA" id="ARBA00022801"/>
    </source>
</evidence>
<dbReference type="GO" id="GO:0004553">
    <property type="term" value="F:hydrolase activity, hydrolyzing O-glycosyl compounds"/>
    <property type="evidence" value="ECO:0007669"/>
    <property type="project" value="InterPro"/>
</dbReference>
<feature type="signal peptide" evidence="5">
    <location>
        <begin position="1"/>
        <end position="26"/>
    </location>
</feature>
<evidence type="ECO:0000259" key="6">
    <source>
        <dbReference type="SMART" id="SM00458"/>
    </source>
</evidence>
<dbReference type="RefSeq" id="WP_112748763.1">
    <property type="nucleotide sequence ID" value="NZ_QMFY01000012.1"/>
</dbReference>
<dbReference type="PANTHER" id="PTHR43817">
    <property type="entry name" value="GLYCOSYL HYDROLASE"/>
    <property type="match status" value="1"/>
</dbReference>
<evidence type="ECO:0000313" key="8">
    <source>
        <dbReference type="Proteomes" id="UP000251889"/>
    </source>
</evidence>
<name>A0A364XZ31_9BACT</name>
<comment type="similarity">
    <text evidence="1">Belongs to the glycosyl hydrolase 43 family.</text>
</comment>
<dbReference type="Gene3D" id="2.80.10.50">
    <property type="match status" value="6"/>
</dbReference>
<dbReference type="PANTHER" id="PTHR43817:SF1">
    <property type="entry name" value="HYDROLASE, FAMILY 43, PUTATIVE (AFU_ORTHOLOGUE AFUA_3G01660)-RELATED"/>
    <property type="match status" value="1"/>
</dbReference>
<dbReference type="Pfam" id="PF18962">
    <property type="entry name" value="Por_Secre_tail"/>
    <property type="match status" value="1"/>
</dbReference>
<dbReference type="Pfam" id="PF14200">
    <property type="entry name" value="RicinB_lectin_2"/>
    <property type="match status" value="3"/>
</dbReference>
<comment type="caution">
    <text evidence="7">The sequence shown here is derived from an EMBL/GenBank/DDBJ whole genome shotgun (WGS) entry which is preliminary data.</text>
</comment>
<dbReference type="CDD" id="cd00161">
    <property type="entry name" value="beta-trefoil_Ricin-like"/>
    <property type="match status" value="2"/>
</dbReference>
<feature type="domain" description="Ricin B lectin" evidence="6">
    <location>
        <begin position="497"/>
        <end position="634"/>
    </location>
</feature>
<accession>A0A364XZ31</accession>
<evidence type="ECO:0000256" key="4">
    <source>
        <dbReference type="ARBA" id="ARBA00023295"/>
    </source>
</evidence>
<dbReference type="GO" id="GO:0005975">
    <property type="term" value="P:carbohydrate metabolic process"/>
    <property type="evidence" value="ECO:0007669"/>
    <property type="project" value="InterPro"/>
</dbReference>
<dbReference type="SUPFAM" id="SSF75005">
    <property type="entry name" value="Arabinanase/levansucrase/invertase"/>
    <property type="match status" value="1"/>
</dbReference>
<keyword evidence="4" id="KW-0326">Glycosidase</keyword>
<gene>
    <name evidence="7" type="ORF">DQQ10_20355</name>
</gene>
<keyword evidence="8" id="KW-1185">Reference proteome</keyword>
<dbReference type="NCBIfam" id="TIGR04183">
    <property type="entry name" value="Por_Secre_tail"/>
    <property type="match status" value="1"/>
</dbReference>
<dbReference type="SMART" id="SM00458">
    <property type="entry name" value="RICIN"/>
    <property type="match status" value="2"/>
</dbReference>
<dbReference type="Pfam" id="PF04616">
    <property type="entry name" value="Glyco_hydro_43"/>
    <property type="match status" value="1"/>
</dbReference>
<keyword evidence="2 5" id="KW-0732">Signal</keyword>